<dbReference type="GO" id="GO:0045505">
    <property type="term" value="F:dynein intermediate chain binding"/>
    <property type="evidence" value="ECO:0007669"/>
    <property type="project" value="InterPro"/>
</dbReference>
<dbReference type="GO" id="GO:0051959">
    <property type="term" value="F:dynein light intermediate chain binding"/>
    <property type="evidence" value="ECO:0007669"/>
    <property type="project" value="InterPro"/>
</dbReference>
<sequence length="78" mass="9052">MPDYMRFLEMAITYGHPVLLQNVQERLDPSLDPILNRSFIKVGGATILRIGDKEIEYNLGFRCGFQVFNFVFLSDYDC</sequence>
<dbReference type="PANTHER" id="PTHR22878">
    <property type="entry name" value="DYNEIN HEAVY CHAIN 6, AXONEMAL-LIKE-RELATED"/>
    <property type="match status" value="1"/>
</dbReference>
<name>A0A3S5CKU0_9PLAT</name>
<proteinExistence type="predicted"/>
<evidence type="ECO:0000313" key="2">
    <source>
        <dbReference type="EMBL" id="VEL29447.1"/>
    </source>
</evidence>
<dbReference type="GO" id="GO:0007018">
    <property type="term" value="P:microtubule-based movement"/>
    <property type="evidence" value="ECO:0007669"/>
    <property type="project" value="InterPro"/>
</dbReference>
<dbReference type="InterPro" id="IPR027417">
    <property type="entry name" value="P-loop_NTPase"/>
</dbReference>
<feature type="domain" description="Dynein heavy chain ATP-binding dynein motor region" evidence="1">
    <location>
        <begin position="3"/>
        <end position="62"/>
    </location>
</feature>
<evidence type="ECO:0000259" key="1">
    <source>
        <dbReference type="Pfam" id="PF12781"/>
    </source>
</evidence>
<comment type="caution">
    <text evidence="2">The sequence shown here is derived from an EMBL/GenBank/DDBJ whole genome shotgun (WGS) entry which is preliminary data.</text>
</comment>
<dbReference type="OrthoDB" id="447173at2759"/>
<dbReference type="GO" id="GO:0030286">
    <property type="term" value="C:dynein complex"/>
    <property type="evidence" value="ECO:0007669"/>
    <property type="project" value="InterPro"/>
</dbReference>
<gene>
    <name evidence="2" type="ORF">PXEA_LOCUS22887</name>
</gene>
<dbReference type="InterPro" id="IPR035706">
    <property type="entry name" value="AAA_9"/>
</dbReference>
<protein>
    <recommendedName>
        <fullName evidence="1">Dynein heavy chain ATP-binding dynein motor region domain-containing protein</fullName>
    </recommendedName>
</protein>
<dbReference type="EMBL" id="CAAALY010103220">
    <property type="protein sequence ID" value="VEL29447.1"/>
    <property type="molecule type" value="Genomic_DNA"/>
</dbReference>
<dbReference type="Pfam" id="PF12781">
    <property type="entry name" value="AAA_9"/>
    <property type="match status" value="1"/>
</dbReference>
<dbReference type="InterPro" id="IPR026983">
    <property type="entry name" value="DHC"/>
</dbReference>
<organism evidence="2 3">
    <name type="scientific">Protopolystoma xenopodis</name>
    <dbReference type="NCBI Taxonomy" id="117903"/>
    <lineage>
        <taxon>Eukaryota</taxon>
        <taxon>Metazoa</taxon>
        <taxon>Spiralia</taxon>
        <taxon>Lophotrochozoa</taxon>
        <taxon>Platyhelminthes</taxon>
        <taxon>Monogenea</taxon>
        <taxon>Polyopisthocotylea</taxon>
        <taxon>Polystomatidea</taxon>
        <taxon>Polystomatidae</taxon>
        <taxon>Protopolystoma</taxon>
    </lineage>
</organism>
<reference evidence="2" key="1">
    <citation type="submission" date="2018-11" db="EMBL/GenBank/DDBJ databases">
        <authorList>
            <consortium name="Pathogen Informatics"/>
        </authorList>
    </citation>
    <scope>NUCLEOTIDE SEQUENCE</scope>
</reference>
<dbReference type="Gene3D" id="3.40.50.300">
    <property type="entry name" value="P-loop containing nucleotide triphosphate hydrolases"/>
    <property type="match status" value="1"/>
</dbReference>
<keyword evidence="3" id="KW-1185">Reference proteome</keyword>
<accession>A0A3S5CKU0</accession>
<dbReference type="AlphaFoldDB" id="A0A3S5CKU0"/>
<evidence type="ECO:0000313" key="3">
    <source>
        <dbReference type="Proteomes" id="UP000784294"/>
    </source>
</evidence>
<dbReference type="Proteomes" id="UP000784294">
    <property type="component" value="Unassembled WGS sequence"/>
</dbReference>